<organism evidence="11">
    <name type="scientific">freshwater metagenome</name>
    <dbReference type="NCBI Taxonomy" id="449393"/>
    <lineage>
        <taxon>unclassified sequences</taxon>
        <taxon>metagenomes</taxon>
        <taxon>ecological metagenomes</taxon>
    </lineage>
</organism>
<dbReference type="Pfam" id="PF02463">
    <property type="entry name" value="SMC_N"/>
    <property type="match status" value="1"/>
</dbReference>
<keyword evidence="9" id="KW-0175">Coiled coil</keyword>
<dbReference type="PANTHER" id="PTHR11059">
    <property type="entry name" value="DNA REPAIR PROTEIN RECN"/>
    <property type="match status" value="1"/>
</dbReference>
<comment type="caution">
    <text evidence="11">The sequence shown here is derived from an EMBL/GenBank/DDBJ whole genome shotgun (WGS) entry which is preliminary data.</text>
</comment>
<dbReference type="GO" id="GO:0009432">
    <property type="term" value="P:SOS response"/>
    <property type="evidence" value="ECO:0007669"/>
    <property type="project" value="TreeGrafter"/>
</dbReference>
<feature type="domain" description="RecF/RecN/SMC N-terminal" evidence="10">
    <location>
        <begin position="11"/>
        <end position="528"/>
    </location>
</feature>
<dbReference type="PIRSF" id="PIRSF003128">
    <property type="entry name" value="RecN"/>
    <property type="match status" value="1"/>
</dbReference>
<proteinExistence type="inferred from homology"/>
<dbReference type="InterPro" id="IPR003395">
    <property type="entry name" value="RecF/RecN/SMC_N"/>
</dbReference>
<keyword evidence="5" id="KW-0227">DNA damage</keyword>
<dbReference type="GO" id="GO:0005524">
    <property type="term" value="F:ATP binding"/>
    <property type="evidence" value="ECO:0007669"/>
    <property type="project" value="UniProtKB-KW"/>
</dbReference>
<evidence type="ECO:0000313" key="11">
    <source>
        <dbReference type="EMBL" id="KGA03793.1"/>
    </source>
</evidence>
<evidence type="ECO:0000259" key="10">
    <source>
        <dbReference type="Pfam" id="PF02463"/>
    </source>
</evidence>
<evidence type="ECO:0000256" key="4">
    <source>
        <dbReference type="ARBA" id="ARBA00022741"/>
    </source>
</evidence>
<gene>
    <name evidence="11" type="ORF">GM49_0420</name>
</gene>
<protein>
    <recommendedName>
        <fullName evidence="3">DNA repair protein RecN</fullName>
    </recommendedName>
    <alternativeName>
        <fullName evidence="8">Recombination protein N</fullName>
    </alternativeName>
</protein>
<name>A0A094RGM1_9ZZZZ</name>
<dbReference type="NCBIfam" id="TIGR00634">
    <property type="entry name" value="recN"/>
    <property type="match status" value="1"/>
</dbReference>
<keyword evidence="7" id="KW-0234">DNA repair</keyword>
<sequence>MIQKKPSKSSLRELTIRNLGVIDTAEIEFKSGLTVLTGETGAGKTMVLTALNLILGGKSDSDFVRSGQERLIVSGKFEIGEALSLIIEDAGGIVEENEVIINRSVTNQGKSKISLGGAVSSATQVSEMAQELIEIHAQASSARLSKGSVQLELLDSFAGHENLVSDYSTDFEEHLNLRKRVAELERQLSVRDLEIAKLEAIVKDFERVKPQPGEIAELENEINKLGAVEELNTGIIQALATINSEENSAISALGLSKKILENLKGKDSALDSLIEDQSESIYGLVEVTGKIERYLSGLEADPARFDFLQLRKSELLGLVKKYGTGSDREIAYENLLAEAEEASSRLADLQGGDLRLEELKNQSKEKFKELQSSAKKLSASRITSAGKLSEAITNELALLAMANAKLIVSVLQSDETESKNYSASGLDAVSFLFTSHSDGKPLPLAKGASGGELSRVMLAVEVVLAKNSPVGTYIFDEVDAGVGGKAAVEVGKRLALLAKNSQVIVVTHLAQVATWADNHLVVTKSESGSVTQSNIIEVTGSERRKEIARLLSGQDESISAQEHARELLDMVAKASAEMIG</sequence>
<evidence type="ECO:0000256" key="6">
    <source>
        <dbReference type="ARBA" id="ARBA00022840"/>
    </source>
</evidence>
<keyword evidence="4" id="KW-0547">Nucleotide-binding</keyword>
<dbReference type="GO" id="GO:0006310">
    <property type="term" value="P:DNA recombination"/>
    <property type="evidence" value="ECO:0007669"/>
    <property type="project" value="InterPro"/>
</dbReference>
<dbReference type="GO" id="GO:0043590">
    <property type="term" value="C:bacterial nucleoid"/>
    <property type="evidence" value="ECO:0007669"/>
    <property type="project" value="TreeGrafter"/>
</dbReference>
<dbReference type="CDD" id="cd03241">
    <property type="entry name" value="ABC_RecN"/>
    <property type="match status" value="1"/>
</dbReference>
<evidence type="ECO:0000256" key="7">
    <source>
        <dbReference type="ARBA" id="ARBA00023204"/>
    </source>
</evidence>
<evidence type="ECO:0000256" key="2">
    <source>
        <dbReference type="ARBA" id="ARBA00009441"/>
    </source>
</evidence>
<dbReference type="SUPFAM" id="SSF52540">
    <property type="entry name" value="P-loop containing nucleoside triphosphate hydrolases"/>
    <property type="match status" value="2"/>
</dbReference>
<reference evidence="11" key="1">
    <citation type="submission" date="2014-05" db="EMBL/GenBank/DDBJ databases">
        <title>Key roles for freshwater Actinobacteria revealed by deep metagenomic sequencing.</title>
        <authorList>
            <person name="Ghai R."/>
            <person name="Mizuno C.M."/>
            <person name="Picazo A."/>
            <person name="Camacho A."/>
            <person name="Rodriguez-Valera F."/>
        </authorList>
    </citation>
    <scope>NUCLEOTIDE SEQUENCE</scope>
</reference>
<keyword evidence="6" id="KW-0067">ATP-binding</keyword>
<dbReference type="EMBL" id="JNSJ01000002">
    <property type="protein sequence ID" value="KGA03793.1"/>
    <property type="molecule type" value="Genomic_DNA"/>
</dbReference>
<feature type="coiled-coil region" evidence="9">
    <location>
        <begin position="332"/>
        <end position="380"/>
    </location>
</feature>
<comment type="similarity">
    <text evidence="2">Belongs to the RecN family.</text>
</comment>
<evidence type="ECO:0000256" key="9">
    <source>
        <dbReference type="SAM" id="Coils"/>
    </source>
</evidence>
<dbReference type="AlphaFoldDB" id="A0A094RGM1"/>
<dbReference type="GO" id="GO:0006281">
    <property type="term" value="P:DNA repair"/>
    <property type="evidence" value="ECO:0007669"/>
    <property type="project" value="UniProtKB-KW"/>
</dbReference>
<dbReference type="PANTHER" id="PTHR11059:SF0">
    <property type="entry name" value="DNA REPAIR PROTEIN RECN"/>
    <property type="match status" value="1"/>
</dbReference>
<accession>A0A094RGM1</accession>
<dbReference type="Gene3D" id="6.10.140.1090">
    <property type="match status" value="1"/>
</dbReference>
<comment type="function">
    <text evidence="1">May be involved in recombinational repair of damaged DNA.</text>
</comment>
<evidence type="ECO:0000256" key="8">
    <source>
        <dbReference type="ARBA" id="ARBA00033408"/>
    </source>
</evidence>
<dbReference type="InterPro" id="IPR004604">
    <property type="entry name" value="DNA_recomb/repair_RecN"/>
</dbReference>
<dbReference type="Gene3D" id="3.40.50.300">
    <property type="entry name" value="P-loop containing nucleotide triphosphate hydrolases"/>
    <property type="match status" value="2"/>
</dbReference>
<evidence type="ECO:0000256" key="1">
    <source>
        <dbReference type="ARBA" id="ARBA00003618"/>
    </source>
</evidence>
<evidence type="ECO:0000256" key="5">
    <source>
        <dbReference type="ARBA" id="ARBA00022763"/>
    </source>
</evidence>
<dbReference type="InterPro" id="IPR027417">
    <property type="entry name" value="P-loop_NTPase"/>
</dbReference>
<evidence type="ECO:0000256" key="3">
    <source>
        <dbReference type="ARBA" id="ARBA00021315"/>
    </source>
</evidence>